<evidence type="ECO:0000313" key="3">
    <source>
        <dbReference type="Proteomes" id="UP000558488"/>
    </source>
</evidence>
<proteinExistence type="predicted"/>
<dbReference type="PANTHER" id="PTHR34523:SF1">
    <property type="entry name" value="COILED-COIL DOMAIN-CONTAINING PROTEIN 138"/>
    <property type="match status" value="1"/>
</dbReference>
<comment type="caution">
    <text evidence="2">The sequence shown here is derived from an EMBL/GenBank/DDBJ whole genome shotgun (WGS) entry which is preliminary data.</text>
</comment>
<dbReference type="AlphaFoldDB" id="A0A7J8A4T2"/>
<evidence type="ECO:0000313" key="2">
    <source>
        <dbReference type="EMBL" id="KAF6381411.1"/>
    </source>
</evidence>
<dbReference type="Gene3D" id="1.10.10.1450">
    <property type="match status" value="1"/>
</dbReference>
<evidence type="ECO:0000259" key="1">
    <source>
        <dbReference type="Pfam" id="PF17906"/>
    </source>
</evidence>
<dbReference type="PANTHER" id="PTHR34523">
    <property type="entry name" value="COILED-COIL DOMAIN-CONTAINING PROTEIN 138"/>
    <property type="match status" value="1"/>
</dbReference>
<dbReference type="EMBL" id="JACAGB010000002">
    <property type="protein sequence ID" value="KAF6381411.1"/>
    <property type="molecule type" value="Genomic_DNA"/>
</dbReference>
<protein>
    <submittedName>
        <fullName evidence="2">Coiled-coil domain containing 138</fullName>
    </submittedName>
</protein>
<organism evidence="2 3">
    <name type="scientific">Pipistrellus kuhlii</name>
    <name type="common">Kuhl's pipistrelle</name>
    <dbReference type="NCBI Taxonomy" id="59472"/>
    <lineage>
        <taxon>Eukaryota</taxon>
        <taxon>Metazoa</taxon>
        <taxon>Chordata</taxon>
        <taxon>Craniata</taxon>
        <taxon>Vertebrata</taxon>
        <taxon>Euteleostomi</taxon>
        <taxon>Mammalia</taxon>
        <taxon>Eutheria</taxon>
        <taxon>Laurasiatheria</taxon>
        <taxon>Chiroptera</taxon>
        <taxon>Yangochiroptera</taxon>
        <taxon>Vespertilionidae</taxon>
        <taxon>Pipistrellus</taxon>
    </lineage>
</organism>
<keyword evidence="3" id="KW-1185">Reference proteome</keyword>
<feature type="domain" description="Mos1 transposase HTH" evidence="1">
    <location>
        <begin position="99"/>
        <end position="120"/>
    </location>
</feature>
<name>A0A7J8A4T2_PIPKU</name>
<sequence>MEPRVVKPPGQDLAVERLKSRYGLGGCRPAEYSVSSFDQAKCKRRYLTSPDDLDVCSSGDKIDSSLRSYSDERKHSTIPLYSSSKHFNMNWAKKMADEEHIRHCMLYEFQLGRKASEAAKTSVVLLVKMQLAPENASVGLRNFAREIFR</sequence>
<reference evidence="2 3" key="1">
    <citation type="journal article" date="2020" name="Nature">
        <title>Six reference-quality genomes reveal evolution of bat adaptations.</title>
        <authorList>
            <person name="Jebb D."/>
            <person name="Huang Z."/>
            <person name="Pippel M."/>
            <person name="Hughes G.M."/>
            <person name="Lavrichenko K."/>
            <person name="Devanna P."/>
            <person name="Winkler S."/>
            <person name="Jermiin L.S."/>
            <person name="Skirmuntt E.C."/>
            <person name="Katzourakis A."/>
            <person name="Burkitt-Gray L."/>
            <person name="Ray D.A."/>
            <person name="Sullivan K.A.M."/>
            <person name="Roscito J.G."/>
            <person name="Kirilenko B.M."/>
            <person name="Davalos L.M."/>
            <person name="Corthals A.P."/>
            <person name="Power M.L."/>
            <person name="Jones G."/>
            <person name="Ransome R.D."/>
            <person name="Dechmann D.K.N."/>
            <person name="Locatelli A.G."/>
            <person name="Puechmaille S.J."/>
            <person name="Fedrigo O."/>
            <person name="Jarvis E.D."/>
            <person name="Hiller M."/>
            <person name="Vernes S.C."/>
            <person name="Myers E.W."/>
            <person name="Teeling E.C."/>
        </authorList>
    </citation>
    <scope>NUCLEOTIDE SEQUENCE [LARGE SCALE GENOMIC DNA]</scope>
    <source>
        <strain evidence="2">MPipKuh1</strain>
        <tissue evidence="2">Flight muscle</tissue>
    </source>
</reference>
<dbReference type="Pfam" id="PF17906">
    <property type="entry name" value="HTH_48"/>
    <property type="match status" value="1"/>
</dbReference>
<dbReference type="InterPro" id="IPR041426">
    <property type="entry name" value="Mos1_HTH"/>
</dbReference>
<dbReference type="InterPro" id="IPR038798">
    <property type="entry name" value="CCDC138"/>
</dbReference>
<dbReference type="Proteomes" id="UP000558488">
    <property type="component" value="Unassembled WGS sequence"/>
</dbReference>
<gene>
    <name evidence="2" type="ORF">mPipKuh1_002171</name>
</gene>
<accession>A0A7J8A4T2</accession>